<dbReference type="OrthoDB" id="1937899at2759"/>
<feature type="active site" evidence="4">
    <location>
        <position position="309"/>
    </location>
</feature>
<evidence type="ECO:0000256" key="3">
    <source>
        <dbReference type="ARBA" id="ARBA00022801"/>
    </source>
</evidence>
<evidence type="ECO:0000256" key="4">
    <source>
        <dbReference type="PIRSR" id="PIRSR607724-1"/>
    </source>
</evidence>
<gene>
    <name evidence="8" type="ORF">LY90DRAFT_95637</name>
</gene>
<evidence type="ECO:0000259" key="7">
    <source>
        <dbReference type="Pfam" id="PF20811"/>
    </source>
</evidence>
<dbReference type="GO" id="GO:0006282">
    <property type="term" value="P:regulation of DNA repair"/>
    <property type="evidence" value="ECO:0007669"/>
    <property type="project" value="InterPro"/>
</dbReference>
<sequence length="526" mass="61238">MTERKTSERKASSLFKKFQTLLYNGSDTNEIIDNYENPSLTQYNFGNIELYKNELNISDELKKYIRYIVIPYYNKDSPGKLNSKQFKFYKSTLTSTPITDAKTFQSVVIKYNTFLTDDECFFINLKAYEKKYPEEAKTFFNEILPFIIEQALKLPEYLTKPIPLLGKYMNIAITLNKLQVLSLLANQFLCIFNEDNHALYDTPPCSFITLLSPLKLSCESTVEKIRCIIHYFDKMRKRDLEKIKSELLTYQRVSLDKNSLPDWKNEKANLCGVIIDPERHIEDCDNMLQVDFANWYLGGGVLNDGCVQEEIRFCINPELFVSMIFSQRMYPLECSFIMGTERFSNYEGYRRSFKYSGDFDDESSPLNRFHRKTTDIVAVDASFFTPPCTPYYYNQFSSELVQNELIKFYAAAKRNEYSDLEKDACVATGNWGCGAFNGNIELKALIQVIAVSATEKSIYYCPFENIKFAEQFGTVLKKLKTHHITSDILYNYIENYYTDIISKITSNDPPNITLFNYILEKLQNLQ</sequence>
<dbReference type="GO" id="GO:1990966">
    <property type="term" value="P:ATP generation from poly-ADP-D-ribose"/>
    <property type="evidence" value="ECO:0007669"/>
    <property type="project" value="TreeGrafter"/>
</dbReference>
<protein>
    <recommendedName>
        <fullName evidence="2">poly(ADP-ribose) glycohydrolase</fullName>
        <ecNumber evidence="2">3.2.1.143</ecNumber>
    </recommendedName>
</protein>
<feature type="active site" evidence="4">
    <location>
        <position position="291"/>
    </location>
</feature>
<evidence type="ECO:0000256" key="2">
    <source>
        <dbReference type="ARBA" id="ARBA00012255"/>
    </source>
</evidence>
<evidence type="ECO:0000313" key="9">
    <source>
        <dbReference type="Proteomes" id="UP000193920"/>
    </source>
</evidence>
<dbReference type="GO" id="GO:0009225">
    <property type="term" value="P:nucleotide-sugar metabolic process"/>
    <property type="evidence" value="ECO:0007669"/>
    <property type="project" value="TreeGrafter"/>
</dbReference>
<feature type="binding site" evidence="5">
    <location>
        <position position="308"/>
    </location>
    <ligand>
        <name>substrate</name>
    </ligand>
</feature>
<keyword evidence="3" id="KW-0378">Hydrolase</keyword>
<evidence type="ECO:0000259" key="6">
    <source>
        <dbReference type="Pfam" id="PF05028"/>
    </source>
</evidence>
<dbReference type="PANTHER" id="PTHR12837:SF0">
    <property type="entry name" value="POLY(ADP-RIBOSE) GLYCOHYDROLASE"/>
    <property type="match status" value="1"/>
</dbReference>
<name>A0A1Y2AY96_9FUNG</name>
<feature type="active site" evidence="4">
    <location>
        <position position="310"/>
    </location>
</feature>
<dbReference type="AlphaFoldDB" id="A0A1Y2AY96"/>
<dbReference type="InterPro" id="IPR048362">
    <property type="entry name" value="PARG_helical"/>
</dbReference>
<comment type="similarity">
    <text evidence="1">Belongs to the poly(ADP-ribose) glycohydrolase family.</text>
</comment>
<dbReference type="GO" id="GO:0005634">
    <property type="term" value="C:nucleus"/>
    <property type="evidence" value="ECO:0007669"/>
    <property type="project" value="TreeGrafter"/>
</dbReference>
<dbReference type="STRING" id="1754190.A0A1Y2AY96"/>
<feature type="binding site" evidence="5">
    <location>
        <position position="349"/>
    </location>
    <ligand>
        <name>substrate</name>
    </ligand>
</feature>
<reference evidence="8 9" key="1">
    <citation type="submission" date="2016-08" db="EMBL/GenBank/DDBJ databases">
        <title>A Parts List for Fungal Cellulosomes Revealed by Comparative Genomics.</title>
        <authorList>
            <consortium name="DOE Joint Genome Institute"/>
            <person name="Haitjema C.H."/>
            <person name="Gilmore S.P."/>
            <person name="Henske J.K."/>
            <person name="Solomon K.V."/>
            <person name="De Groot R."/>
            <person name="Kuo A."/>
            <person name="Mondo S.J."/>
            <person name="Salamov A.A."/>
            <person name="Labutti K."/>
            <person name="Zhao Z."/>
            <person name="Chiniquy J."/>
            <person name="Barry K."/>
            <person name="Brewer H.M."/>
            <person name="Purvine S.O."/>
            <person name="Wright A.T."/>
            <person name="Boxma B."/>
            <person name="Van Alen T."/>
            <person name="Hackstein J.H."/>
            <person name="Baker S.E."/>
            <person name="Grigoriev I.V."/>
            <person name="O'Malley M.A."/>
        </authorList>
    </citation>
    <scope>NUCLEOTIDE SEQUENCE [LARGE SCALE GENOMIC DNA]</scope>
    <source>
        <strain evidence="8 9">G1</strain>
    </source>
</reference>
<organism evidence="8 9">
    <name type="scientific">Neocallimastix californiae</name>
    <dbReference type="NCBI Taxonomy" id="1754190"/>
    <lineage>
        <taxon>Eukaryota</taxon>
        <taxon>Fungi</taxon>
        <taxon>Fungi incertae sedis</taxon>
        <taxon>Chytridiomycota</taxon>
        <taxon>Chytridiomycota incertae sedis</taxon>
        <taxon>Neocallimastigomycetes</taxon>
        <taxon>Neocallimastigales</taxon>
        <taxon>Neocallimastigaceae</taxon>
        <taxon>Neocallimastix</taxon>
    </lineage>
</organism>
<keyword evidence="9" id="KW-1185">Reference proteome</keyword>
<dbReference type="Pfam" id="PF05028">
    <property type="entry name" value="PARG_cat_C"/>
    <property type="match status" value="1"/>
</dbReference>
<feature type="domain" description="PARG helical" evidence="7">
    <location>
        <begin position="134"/>
        <end position="252"/>
    </location>
</feature>
<dbReference type="EC" id="3.2.1.143" evidence="2"/>
<dbReference type="InterPro" id="IPR046372">
    <property type="entry name" value="PARG_cat_C"/>
</dbReference>
<dbReference type="GO" id="GO:0004649">
    <property type="term" value="F:poly(ADP-ribose) glycohydrolase activity"/>
    <property type="evidence" value="ECO:0007669"/>
    <property type="project" value="UniProtKB-EC"/>
</dbReference>
<feature type="domain" description="PARG catalytic Macro" evidence="6">
    <location>
        <begin position="261"/>
        <end position="468"/>
    </location>
</feature>
<dbReference type="GO" id="GO:0005737">
    <property type="term" value="C:cytoplasm"/>
    <property type="evidence" value="ECO:0007669"/>
    <property type="project" value="TreeGrafter"/>
</dbReference>
<dbReference type="Pfam" id="PF20811">
    <property type="entry name" value="PARG_cat_N"/>
    <property type="match status" value="1"/>
</dbReference>
<dbReference type="Proteomes" id="UP000193920">
    <property type="component" value="Unassembled WGS sequence"/>
</dbReference>
<dbReference type="PANTHER" id="PTHR12837">
    <property type="entry name" value="POLY ADP-RIBOSE GLYCOHYDROLASE"/>
    <property type="match status" value="1"/>
</dbReference>
<evidence type="ECO:0000256" key="1">
    <source>
        <dbReference type="ARBA" id="ARBA00009545"/>
    </source>
</evidence>
<accession>A0A1Y2AY96</accession>
<dbReference type="EMBL" id="MCOG01000192">
    <property type="protein sequence ID" value="ORY27538.1"/>
    <property type="molecule type" value="Genomic_DNA"/>
</dbReference>
<dbReference type="GO" id="GO:0005975">
    <property type="term" value="P:carbohydrate metabolic process"/>
    <property type="evidence" value="ECO:0007669"/>
    <property type="project" value="InterPro"/>
</dbReference>
<evidence type="ECO:0000313" key="8">
    <source>
        <dbReference type="EMBL" id="ORY27538.1"/>
    </source>
</evidence>
<comment type="caution">
    <text evidence="8">The sequence shown here is derived from an EMBL/GenBank/DDBJ whole genome shotgun (WGS) entry which is preliminary data.</text>
</comment>
<feature type="binding site" evidence="5">
    <location>
        <position position="294"/>
    </location>
    <ligand>
        <name>substrate</name>
    </ligand>
</feature>
<evidence type="ECO:0000256" key="5">
    <source>
        <dbReference type="PIRSR" id="PIRSR607724-2"/>
    </source>
</evidence>
<proteinExistence type="inferred from homology"/>
<dbReference type="InterPro" id="IPR007724">
    <property type="entry name" value="Poly_GlycHdrlase"/>
</dbReference>